<dbReference type="PROSITE" id="PS51257">
    <property type="entry name" value="PROKAR_LIPOPROTEIN"/>
    <property type="match status" value="1"/>
</dbReference>
<evidence type="ECO:0000256" key="1">
    <source>
        <dbReference type="ARBA" id="ARBA00022729"/>
    </source>
</evidence>
<dbReference type="OrthoDB" id="1163183at2"/>
<dbReference type="AlphaFoldDB" id="A0A0P7AZP6"/>
<dbReference type="Gene3D" id="2.40.160.20">
    <property type="match status" value="1"/>
</dbReference>
<evidence type="ECO:0000256" key="2">
    <source>
        <dbReference type="SAM" id="SignalP"/>
    </source>
</evidence>
<keyword evidence="1 2" id="KW-0732">Signal</keyword>
<evidence type="ECO:0000313" key="4">
    <source>
        <dbReference type="EMBL" id="KPM32066.1"/>
    </source>
</evidence>
<feature type="domain" description="Outer membrane protein beta-barrel" evidence="3">
    <location>
        <begin position="43"/>
        <end position="166"/>
    </location>
</feature>
<accession>A0A0P7AZP6</accession>
<name>A0A0P7AZP6_9FLAO</name>
<dbReference type="EMBL" id="LDJX01000003">
    <property type="protein sequence ID" value="KPM32066.1"/>
    <property type="molecule type" value="Genomic_DNA"/>
</dbReference>
<evidence type="ECO:0000313" key="5">
    <source>
        <dbReference type="Proteomes" id="UP000050280"/>
    </source>
</evidence>
<dbReference type="STRING" id="1300341.I595_1715"/>
<dbReference type="InterPro" id="IPR027385">
    <property type="entry name" value="Beta-barrel_OMP"/>
</dbReference>
<feature type="signal peptide" evidence="2">
    <location>
        <begin position="1"/>
        <end position="23"/>
    </location>
</feature>
<gene>
    <name evidence="4" type="ORF">I595_1715</name>
</gene>
<dbReference type="Pfam" id="PF13505">
    <property type="entry name" value="OMP_b-brl"/>
    <property type="match status" value="1"/>
</dbReference>
<sequence>MLALNHKTILILLYLFMSCNMVAQVAPPTIMPGLAATYSTKLDAVGVNARLYYAADHHYCFGPEVSYFKKTFEEGELSLFEANANLHYIIDLKDGLGFYPLGGINYSQETETLNDEMEQHSKDAFGLNAGAGFHYANGRFLFFAEYKYVISELDDHFLSIGALINFSLAKEPKQKH</sequence>
<dbReference type="InterPro" id="IPR011250">
    <property type="entry name" value="OMP/PagP_B-barrel"/>
</dbReference>
<keyword evidence="4" id="KW-0449">Lipoprotein</keyword>
<evidence type="ECO:0000259" key="3">
    <source>
        <dbReference type="Pfam" id="PF13505"/>
    </source>
</evidence>
<protein>
    <submittedName>
        <fullName evidence="4">Putative lipoprotein</fullName>
    </submittedName>
</protein>
<proteinExistence type="predicted"/>
<comment type="caution">
    <text evidence="4">The sequence shown here is derived from an EMBL/GenBank/DDBJ whole genome shotgun (WGS) entry which is preliminary data.</text>
</comment>
<organism evidence="4 5">
    <name type="scientific">Croceitalea dokdonensis DOKDO 023</name>
    <dbReference type="NCBI Taxonomy" id="1300341"/>
    <lineage>
        <taxon>Bacteria</taxon>
        <taxon>Pseudomonadati</taxon>
        <taxon>Bacteroidota</taxon>
        <taxon>Flavobacteriia</taxon>
        <taxon>Flavobacteriales</taxon>
        <taxon>Flavobacteriaceae</taxon>
        <taxon>Croceitalea</taxon>
    </lineage>
</organism>
<dbReference type="Proteomes" id="UP000050280">
    <property type="component" value="Unassembled WGS sequence"/>
</dbReference>
<dbReference type="SUPFAM" id="SSF56925">
    <property type="entry name" value="OMPA-like"/>
    <property type="match status" value="1"/>
</dbReference>
<keyword evidence="5" id="KW-1185">Reference proteome</keyword>
<feature type="chain" id="PRO_5006135238" evidence="2">
    <location>
        <begin position="24"/>
        <end position="176"/>
    </location>
</feature>
<reference evidence="4 5" key="1">
    <citation type="submission" date="2015-09" db="EMBL/GenBank/DDBJ databases">
        <title>Genome sequence of the marine flavobacterium Croceitalea dokdonensis DOKDO 023 that contains proton- and sodium-pumping rhodopsins.</title>
        <authorList>
            <person name="Kwon S.-K."/>
            <person name="Lee H.K."/>
            <person name="Kwak M.-J."/>
            <person name="Kim J.F."/>
        </authorList>
    </citation>
    <scope>NUCLEOTIDE SEQUENCE [LARGE SCALE GENOMIC DNA]</scope>
    <source>
        <strain evidence="4 5">DOKDO 023</strain>
    </source>
</reference>